<evidence type="ECO:0000313" key="2">
    <source>
        <dbReference type="EMBL" id="JAD88319.1"/>
    </source>
</evidence>
<feature type="compositionally biased region" description="Low complexity" evidence="1">
    <location>
        <begin position="39"/>
        <end position="56"/>
    </location>
</feature>
<proteinExistence type="predicted"/>
<reference evidence="2" key="1">
    <citation type="submission" date="2014-09" db="EMBL/GenBank/DDBJ databases">
        <authorList>
            <person name="Magalhaes I.L.F."/>
            <person name="Oliveira U."/>
            <person name="Santos F.R."/>
            <person name="Vidigal T.H.D.A."/>
            <person name="Brescovit A.D."/>
            <person name="Santos A.J."/>
        </authorList>
    </citation>
    <scope>NUCLEOTIDE SEQUENCE</scope>
    <source>
        <tissue evidence="2">Shoot tissue taken approximately 20 cm above the soil surface</tissue>
    </source>
</reference>
<dbReference type="EMBL" id="GBRH01209576">
    <property type="protein sequence ID" value="JAD88319.1"/>
    <property type="molecule type" value="Transcribed_RNA"/>
</dbReference>
<feature type="region of interest" description="Disordered" evidence="1">
    <location>
        <begin position="1"/>
        <end position="56"/>
    </location>
</feature>
<evidence type="ECO:0000256" key="1">
    <source>
        <dbReference type="SAM" id="MobiDB-lite"/>
    </source>
</evidence>
<name>A0A0A9DIA6_ARUDO</name>
<reference evidence="2" key="2">
    <citation type="journal article" date="2015" name="Data Brief">
        <title>Shoot transcriptome of the giant reed, Arundo donax.</title>
        <authorList>
            <person name="Barrero R.A."/>
            <person name="Guerrero F.D."/>
            <person name="Moolhuijzen P."/>
            <person name="Goolsby J.A."/>
            <person name="Tidwell J."/>
            <person name="Bellgard S.E."/>
            <person name="Bellgard M.I."/>
        </authorList>
    </citation>
    <scope>NUCLEOTIDE SEQUENCE</scope>
    <source>
        <tissue evidence="2">Shoot tissue taken approximately 20 cm above the soil surface</tissue>
    </source>
</reference>
<protein>
    <submittedName>
        <fullName evidence="2">Uncharacterized protein</fullName>
    </submittedName>
</protein>
<accession>A0A0A9DIA6</accession>
<organism evidence="2">
    <name type="scientific">Arundo donax</name>
    <name type="common">Giant reed</name>
    <name type="synonym">Donax arundinaceus</name>
    <dbReference type="NCBI Taxonomy" id="35708"/>
    <lineage>
        <taxon>Eukaryota</taxon>
        <taxon>Viridiplantae</taxon>
        <taxon>Streptophyta</taxon>
        <taxon>Embryophyta</taxon>
        <taxon>Tracheophyta</taxon>
        <taxon>Spermatophyta</taxon>
        <taxon>Magnoliopsida</taxon>
        <taxon>Liliopsida</taxon>
        <taxon>Poales</taxon>
        <taxon>Poaceae</taxon>
        <taxon>PACMAD clade</taxon>
        <taxon>Arundinoideae</taxon>
        <taxon>Arundineae</taxon>
        <taxon>Arundo</taxon>
    </lineage>
</organism>
<sequence length="56" mass="6007">MELDAALGSKKKRSVDVRPRLRITASDHSSDAVVVEKLSTPSSTSSSFSSSSPREK</sequence>
<dbReference type="AlphaFoldDB" id="A0A0A9DIA6"/>